<accession>A0ABY8VZ98</accession>
<protein>
    <submittedName>
        <fullName evidence="1">Uncharacterized protein</fullName>
    </submittedName>
</protein>
<dbReference type="RefSeq" id="WP_285188046.1">
    <property type="nucleotide sequence ID" value="NZ_CP126981.1"/>
</dbReference>
<dbReference type="Proteomes" id="UP001236585">
    <property type="component" value="Chromosome"/>
</dbReference>
<keyword evidence="2" id="KW-1185">Reference proteome</keyword>
<evidence type="ECO:0000313" key="1">
    <source>
        <dbReference type="EMBL" id="WIM88047.1"/>
    </source>
</evidence>
<gene>
    <name evidence="1" type="ORF">PT015_00480</name>
</gene>
<proteinExistence type="predicted"/>
<sequence>MTTTEHTRENLLVQGLGRPVALNAVDWKIKHDNPSASVSDIQDETLGVIRALVDDGLFTLGSVRRHRFVSSRRSLNRSMHRISHQYVDHYDDPKRWMFSAWMKLTNKGQRLAQSLEQRAIDSYRDSWAGSDRCENVLPHDFSTHDIAELRYLRAEIAQWQTAGAGLIRDVA</sequence>
<evidence type="ECO:0000313" key="2">
    <source>
        <dbReference type="Proteomes" id="UP001236585"/>
    </source>
</evidence>
<organism evidence="1 2">
    <name type="scientific">Candidatus Mycobacterium wuenschmannii</name>
    <dbReference type="NCBI Taxonomy" id="3027808"/>
    <lineage>
        <taxon>Bacteria</taxon>
        <taxon>Bacillati</taxon>
        <taxon>Actinomycetota</taxon>
        <taxon>Actinomycetes</taxon>
        <taxon>Mycobacteriales</taxon>
        <taxon>Mycobacteriaceae</taxon>
        <taxon>Mycobacterium</taxon>
    </lineage>
</organism>
<reference evidence="1 2" key="1">
    <citation type="journal article" date="2023" name="Microbiol. Resour. Announc.">
        <title>Complete Genome Sequence of Mycobacterium wuenschmanii, a novel Nontuberculous Mycobacterium Isolated from a captive population of Amazon Milk Frogs.</title>
        <authorList>
            <person name="Hicks J."/>
            <person name="Zeineldin M."/>
            <person name="Ward H."/>
            <person name="Wuenschmann A."/>
            <person name="Camp P."/>
            <person name="Farrell D."/>
            <person name="Lehman K."/>
            <person name="Thacker T."/>
            <person name="Cuthbert E."/>
        </authorList>
    </citation>
    <scope>NUCLEOTIDE SEQUENCE [LARGE SCALE GENOMIC DNA]</scope>
    <source>
        <strain evidence="1 2">Wuenschmanii</strain>
    </source>
</reference>
<name>A0ABY8VZ98_9MYCO</name>
<dbReference type="EMBL" id="CP126981">
    <property type="protein sequence ID" value="WIM88047.1"/>
    <property type="molecule type" value="Genomic_DNA"/>
</dbReference>